<evidence type="ECO:0000313" key="1">
    <source>
        <dbReference type="EMBL" id="CAD2180748.1"/>
    </source>
</evidence>
<dbReference type="OrthoDB" id="3256376at2759"/>
<dbReference type="EMBL" id="CAJEWN010000380">
    <property type="protein sequence ID" value="CAD2180748.1"/>
    <property type="molecule type" value="Genomic_DNA"/>
</dbReference>
<comment type="caution">
    <text evidence="1">The sequence shown here is derived from an EMBL/GenBank/DDBJ whole genome shotgun (WGS) entry which is preliminary data.</text>
</comment>
<accession>A0A6V7W292</accession>
<proteinExistence type="predicted"/>
<organism evidence="1 2">
    <name type="scientific">Meloidogyne enterolobii</name>
    <name type="common">Root-knot nematode worm</name>
    <name type="synonym">Meloidogyne mayaguensis</name>
    <dbReference type="NCBI Taxonomy" id="390850"/>
    <lineage>
        <taxon>Eukaryota</taxon>
        <taxon>Metazoa</taxon>
        <taxon>Ecdysozoa</taxon>
        <taxon>Nematoda</taxon>
        <taxon>Chromadorea</taxon>
        <taxon>Rhabditida</taxon>
        <taxon>Tylenchina</taxon>
        <taxon>Tylenchomorpha</taxon>
        <taxon>Tylenchoidea</taxon>
        <taxon>Meloidogynidae</taxon>
        <taxon>Meloidogyninae</taxon>
        <taxon>Meloidogyne</taxon>
    </lineage>
</organism>
<sequence length="100" mass="11133">MPVPEFSPGSRPDTVTTHLGADILTRRCRFVYAVEEIHFSRCSSQFTVSAEQKDYESIVFNCNTVTGSENVPNGVCKKDDRASATICGQFENSIIQLLDR</sequence>
<protein>
    <submittedName>
        <fullName evidence="1">Uncharacterized protein</fullName>
    </submittedName>
</protein>
<name>A0A6V7W292_MELEN</name>
<dbReference type="AlphaFoldDB" id="A0A6V7W292"/>
<reference evidence="1 2" key="1">
    <citation type="submission" date="2020-08" db="EMBL/GenBank/DDBJ databases">
        <authorList>
            <person name="Koutsovoulos G."/>
            <person name="Danchin GJ E."/>
        </authorList>
    </citation>
    <scope>NUCLEOTIDE SEQUENCE [LARGE SCALE GENOMIC DNA]</scope>
</reference>
<dbReference type="Proteomes" id="UP000580250">
    <property type="component" value="Unassembled WGS sequence"/>
</dbReference>
<evidence type="ECO:0000313" key="2">
    <source>
        <dbReference type="Proteomes" id="UP000580250"/>
    </source>
</evidence>
<gene>
    <name evidence="1" type="ORF">MENT_LOCUS32847</name>
</gene>